<feature type="domain" description="Gelsolin-like" evidence="2">
    <location>
        <begin position="52"/>
        <end position="134"/>
    </location>
</feature>
<dbReference type="InterPro" id="IPR007122">
    <property type="entry name" value="Villin/Gelsolin"/>
</dbReference>
<dbReference type="CDD" id="cd11292">
    <property type="entry name" value="gelsolin_S3_like"/>
    <property type="match status" value="1"/>
</dbReference>
<name>A0A6A4IUW9_APOLU</name>
<dbReference type="PRINTS" id="PR00597">
    <property type="entry name" value="GELSOLIN"/>
</dbReference>
<dbReference type="CDD" id="cd11289">
    <property type="entry name" value="gelsolin_S2_like"/>
    <property type="match status" value="1"/>
</dbReference>
<dbReference type="InterPro" id="IPR029006">
    <property type="entry name" value="ADF-H/Gelsolin-like_dom_sf"/>
</dbReference>
<dbReference type="Proteomes" id="UP000466442">
    <property type="component" value="Linkage Group LG9"/>
</dbReference>
<dbReference type="Pfam" id="PF00626">
    <property type="entry name" value="Gelsolin"/>
    <property type="match status" value="3"/>
</dbReference>
<evidence type="ECO:0000313" key="4">
    <source>
        <dbReference type="Proteomes" id="UP000466442"/>
    </source>
</evidence>
<dbReference type="EMBL" id="WIXP02000009">
    <property type="protein sequence ID" value="KAF6205941.1"/>
    <property type="molecule type" value="Genomic_DNA"/>
</dbReference>
<keyword evidence="4" id="KW-1185">Reference proteome</keyword>
<proteinExistence type="predicted"/>
<dbReference type="GO" id="GO:0051014">
    <property type="term" value="P:actin filament severing"/>
    <property type="evidence" value="ECO:0007669"/>
    <property type="project" value="TreeGrafter"/>
</dbReference>
<keyword evidence="1" id="KW-0677">Repeat</keyword>
<gene>
    <name evidence="3" type="ORF">GE061_020117</name>
</gene>
<dbReference type="AlphaFoldDB" id="A0A6A4IUW9"/>
<dbReference type="GO" id="GO:0051015">
    <property type="term" value="F:actin filament binding"/>
    <property type="evidence" value="ECO:0007669"/>
    <property type="project" value="InterPro"/>
</dbReference>
<dbReference type="GO" id="GO:0005737">
    <property type="term" value="C:cytoplasm"/>
    <property type="evidence" value="ECO:0007669"/>
    <property type="project" value="TreeGrafter"/>
</dbReference>
<reference evidence="3" key="1">
    <citation type="journal article" date="2021" name="Mol. Ecol. Resour.">
        <title>Apolygus lucorum genome provides insights into omnivorousness and mesophyll feeding.</title>
        <authorList>
            <person name="Liu Y."/>
            <person name="Liu H."/>
            <person name="Wang H."/>
            <person name="Huang T."/>
            <person name="Liu B."/>
            <person name="Yang B."/>
            <person name="Yin L."/>
            <person name="Li B."/>
            <person name="Zhang Y."/>
            <person name="Zhang S."/>
            <person name="Jiang F."/>
            <person name="Zhang X."/>
            <person name="Ren Y."/>
            <person name="Wang B."/>
            <person name="Wang S."/>
            <person name="Lu Y."/>
            <person name="Wu K."/>
            <person name="Fan W."/>
            <person name="Wang G."/>
        </authorList>
    </citation>
    <scope>NUCLEOTIDE SEQUENCE</scope>
    <source>
        <strain evidence="3">12Hb</strain>
    </source>
</reference>
<protein>
    <recommendedName>
        <fullName evidence="2">Gelsolin-like domain-containing protein</fullName>
    </recommendedName>
</protein>
<comment type="caution">
    <text evidence="3">The sequence shown here is derived from an EMBL/GenBank/DDBJ whole genome shotgun (WGS) entry which is preliminary data.</text>
</comment>
<feature type="domain" description="Gelsolin-like" evidence="2">
    <location>
        <begin position="173"/>
        <end position="240"/>
    </location>
</feature>
<dbReference type="GO" id="GO:0051016">
    <property type="term" value="P:barbed-end actin filament capping"/>
    <property type="evidence" value="ECO:0007669"/>
    <property type="project" value="TreeGrafter"/>
</dbReference>
<dbReference type="SUPFAM" id="SSF55753">
    <property type="entry name" value="Actin depolymerizing proteins"/>
    <property type="match status" value="3"/>
</dbReference>
<dbReference type="GO" id="GO:0015629">
    <property type="term" value="C:actin cytoskeleton"/>
    <property type="evidence" value="ECO:0007669"/>
    <property type="project" value="TreeGrafter"/>
</dbReference>
<feature type="domain" description="Gelsolin-like" evidence="2">
    <location>
        <begin position="297"/>
        <end position="370"/>
    </location>
</feature>
<dbReference type="SMART" id="SM00262">
    <property type="entry name" value="GEL"/>
    <property type="match status" value="3"/>
</dbReference>
<organism evidence="3 4">
    <name type="scientific">Apolygus lucorum</name>
    <name type="common">Small green plant bug</name>
    <name type="synonym">Lygocoris lucorum</name>
    <dbReference type="NCBI Taxonomy" id="248454"/>
    <lineage>
        <taxon>Eukaryota</taxon>
        <taxon>Metazoa</taxon>
        <taxon>Ecdysozoa</taxon>
        <taxon>Arthropoda</taxon>
        <taxon>Hexapoda</taxon>
        <taxon>Insecta</taxon>
        <taxon>Pterygota</taxon>
        <taxon>Neoptera</taxon>
        <taxon>Paraneoptera</taxon>
        <taxon>Hemiptera</taxon>
        <taxon>Heteroptera</taxon>
        <taxon>Panheteroptera</taxon>
        <taxon>Cimicomorpha</taxon>
        <taxon>Miridae</taxon>
        <taxon>Mirini</taxon>
        <taxon>Apolygus</taxon>
    </lineage>
</organism>
<dbReference type="PANTHER" id="PTHR11977">
    <property type="entry name" value="VILLIN"/>
    <property type="match status" value="1"/>
</dbReference>
<evidence type="ECO:0000313" key="3">
    <source>
        <dbReference type="EMBL" id="KAF6205941.1"/>
    </source>
</evidence>
<dbReference type="Gene3D" id="3.40.20.10">
    <property type="entry name" value="Severin"/>
    <property type="match status" value="3"/>
</dbReference>
<accession>A0A6A4IUW9</accession>
<dbReference type="InterPro" id="IPR007123">
    <property type="entry name" value="Gelsolin-like_dom"/>
</dbReference>
<dbReference type="OrthoDB" id="6375767at2759"/>
<evidence type="ECO:0000259" key="2">
    <source>
        <dbReference type="Pfam" id="PF00626"/>
    </source>
</evidence>
<dbReference type="PANTHER" id="PTHR11977:SF123">
    <property type="entry name" value="GELSOLIN"/>
    <property type="match status" value="1"/>
</dbReference>
<evidence type="ECO:0000256" key="1">
    <source>
        <dbReference type="ARBA" id="ARBA00022737"/>
    </source>
</evidence>
<dbReference type="GO" id="GO:0005546">
    <property type="term" value="F:phosphatidylinositol-4,5-bisphosphate binding"/>
    <property type="evidence" value="ECO:0007669"/>
    <property type="project" value="TreeGrafter"/>
</dbReference>
<sequence>MNPLILLLYLAPPSSDPSVPVGPPISALLRINQTIESYDEIGRNCAISASSFEPVPVPSSDFGKFYEGDSYIALSTKEDKQKKLSWDIFYWLGSKTSQDESGAAAILAVELDDGLGGGPVQHREVQGHESNEFLQFFKPAIRYVPGGVASGFNHVDINAPGQKRLYQIKGKKNIRVQLVEPTVKSMNKGDCFILDNGRDLYIYVGPNSKGTEKLKARAAANQIKDQDHHGRAKVYTVDSSATKDEVATFFKELGSGSAAEVPEAPATDDDLEFEKKVENTVALYKVSDAGGKLQTEKVGEKPLKSSMLKPEDSFILDTGAPGIYVWVGKTSNTQEKVEALKKGQVFLKNNNYPAWTKMIRVVQGAEPSAFKEYFAEWRDATLKGAPRKP</sequence>
<dbReference type="GO" id="GO:0008154">
    <property type="term" value="P:actin polymerization or depolymerization"/>
    <property type="evidence" value="ECO:0007669"/>
    <property type="project" value="TreeGrafter"/>
</dbReference>
<dbReference type="CDD" id="cd11290">
    <property type="entry name" value="gelsolin_S1_like"/>
    <property type="match status" value="1"/>
</dbReference>